<name>A0ABD3GTS7_9MARC</name>
<dbReference type="Pfam" id="PF00872">
    <property type="entry name" value="Transposase_mut"/>
    <property type="match status" value="1"/>
</dbReference>
<organism evidence="4 5">
    <name type="scientific">Riccia sorocarpa</name>
    <dbReference type="NCBI Taxonomy" id="122646"/>
    <lineage>
        <taxon>Eukaryota</taxon>
        <taxon>Viridiplantae</taxon>
        <taxon>Streptophyta</taxon>
        <taxon>Embryophyta</taxon>
        <taxon>Marchantiophyta</taxon>
        <taxon>Marchantiopsida</taxon>
        <taxon>Marchantiidae</taxon>
        <taxon>Marchantiales</taxon>
        <taxon>Ricciaceae</taxon>
        <taxon>Riccia</taxon>
    </lineage>
</organism>
<dbReference type="AlphaFoldDB" id="A0ABD3GTS7"/>
<dbReference type="PANTHER" id="PTHR31973">
    <property type="entry name" value="POLYPROTEIN, PUTATIVE-RELATED"/>
    <property type="match status" value="1"/>
</dbReference>
<accession>A0ABD3GTS7</accession>
<evidence type="ECO:0000256" key="2">
    <source>
        <dbReference type="ARBA" id="ARBA00023125"/>
    </source>
</evidence>
<dbReference type="GO" id="GO:0032196">
    <property type="term" value="P:transposition"/>
    <property type="evidence" value="ECO:0007669"/>
    <property type="project" value="UniProtKB-KW"/>
</dbReference>
<dbReference type="PANTHER" id="PTHR31973:SF195">
    <property type="entry name" value="MUDR FAMILY TRANSPOSASE"/>
    <property type="match status" value="1"/>
</dbReference>
<protein>
    <recommendedName>
        <fullName evidence="6">SWIM-type domain-containing protein</fullName>
    </recommendedName>
</protein>
<evidence type="ECO:0000313" key="4">
    <source>
        <dbReference type="EMBL" id="KAL3682558.1"/>
    </source>
</evidence>
<comment type="caution">
    <text evidence="4">The sequence shown here is derived from an EMBL/GenBank/DDBJ whole genome shotgun (WGS) entry which is preliminary data.</text>
</comment>
<dbReference type="InterPro" id="IPR001207">
    <property type="entry name" value="Transposase_mutator"/>
</dbReference>
<keyword evidence="2" id="KW-0238">DNA-binding</keyword>
<evidence type="ECO:0008006" key="6">
    <source>
        <dbReference type="Google" id="ProtNLM"/>
    </source>
</evidence>
<dbReference type="GO" id="GO:0006310">
    <property type="term" value="P:DNA recombination"/>
    <property type="evidence" value="ECO:0007669"/>
    <property type="project" value="UniProtKB-KW"/>
</dbReference>
<sequence length="624" mass="71520">MDMDFDSNIDDWNEDIDLVEEDWEALNGNRWYQENPAISYRTDAVASEGGTTLDDWQRSIRNVRKEIDIGGKTLQEVESAASRVRFGEVFSSFKEFEFSVDCWCVINMRSSSKFKTKSNMRVRVCRFGLAVRKKGMGNIREWPGILNLNDDAEEEEEEDIEEFNVGYEGEDEEGCKGSKKPQQQAQRCEWRVRCMMGKRNGDIKITTLNLNHTCPSHLHMWRGPLSKAPWLAEVFGDKVVVEYKRPIGQLQSEFRRQFHRDVQYQPIYRMRDICQDMIAGCQMESFAQIPALCERIQDADPVAPVENYENWSWFVHNLHISIQGLRSEAVMIVSDRQKGLERAVTEVLPCNPHMHCGHHLKMNVQKLFGKTAVQVFQNLLHAKSEDRFNSVMEEAEARLDQGSEFKRYIQRIDPAREKANRSTNELTDYCKERMEEFGQNCGSFVCMSADMNQALVQTDGGLKQWIVKRTPKAQCTCIEPQDHCWPCIHFMSWLRSRGEDYMAYVDRIYLQKSLVLCYSKTIPVIMEIELAMSISCRAPPPAIRTGRHRVVRIPNGGSTAGASTVEFEYPLTQEPRVIPAATIDLPIGSRGGASGRRNIGGRCCGVCREAGHNRTRCHVLAHMA</sequence>
<reference evidence="4 5" key="1">
    <citation type="submission" date="2024-09" db="EMBL/GenBank/DDBJ databases">
        <title>Chromosome-scale assembly of Riccia sorocarpa.</title>
        <authorList>
            <person name="Paukszto L."/>
        </authorList>
    </citation>
    <scope>NUCLEOTIDE SEQUENCE [LARGE SCALE GENOMIC DNA]</scope>
    <source>
        <strain evidence="4">LP-2024</strain>
        <tissue evidence="4">Aerial parts of the thallus</tissue>
    </source>
</reference>
<evidence type="ECO:0000256" key="3">
    <source>
        <dbReference type="ARBA" id="ARBA00023172"/>
    </source>
</evidence>
<dbReference type="Proteomes" id="UP001633002">
    <property type="component" value="Unassembled WGS sequence"/>
</dbReference>
<evidence type="ECO:0000313" key="5">
    <source>
        <dbReference type="Proteomes" id="UP001633002"/>
    </source>
</evidence>
<dbReference type="EMBL" id="JBJQOH010000006">
    <property type="protein sequence ID" value="KAL3682558.1"/>
    <property type="molecule type" value="Genomic_DNA"/>
</dbReference>
<keyword evidence="1" id="KW-0815">Transposition</keyword>
<keyword evidence="3" id="KW-0233">DNA recombination</keyword>
<proteinExistence type="predicted"/>
<evidence type="ECO:0000256" key="1">
    <source>
        <dbReference type="ARBA" id="ARBA00022578"/>
    </source>
</evidence>
<gene>
    <name evidence="4" type="ORF">R1sor_000580</name>
</gene>
<keyword evidence="5" id="KW-1185">Reference proteome</keyword>
<dbReference type="GO" id="GO:0003677">
    <property type="term" value="F:DNA binding"/>
    <property type="evidence" value="ECO:0007669"/>
    <property type="project" value="UniProtKB-KW"/>
</dbReference>